<dbReference type="AlphaFoldDB" id="A0A058Z0E3"/>
<evidence type="ECO:0000313" key="1">
    <source>
        <dbReference type="EMBL" id="KCV67596.1"/>
    </source>
</evidence>
<organism evidence="1">
    <name type="scientific">Fonticula alba</name>
    <name type="common">Slime mold</name>
    <dbReference type="NCBI Taxonomy" id="691883"/>
    <lineage>
        <taxon>Eukaryota</taxon>
        <taxon>Rotosphaerida</taxon>
        <taxon>Fonticulaceae</taxon>
        <taxon>Fonticula</taxon>
    </lineage>
</organism>
<accession>A0A058Z0E3</accession>
<sequence length="165" mass="18772">MDRTSVQSLLGHYGREFGIAPARRSRRSPLTGMGPGHAVFEDLMDLVRRDPPVPLSLLPRLLCLPAKQVRQLLKRHAPEILAVPEWEQGICIGRLGHLLTVDPPLSRRTLALLLSTDMPLVGKVIDKHFPEHGDVTRWKPCEGYWWQGCSSRRCPRWRCSKNRSV</sequence>
<proteinExistence type="predicted"/>
<reference evidence="1" key="1">
    <citation type="submission" date="2013-04" db="EMBL/GenBank/DDBJ databases">
        <title>The Genome Sequence of Fonticula alba ATCC 38817.</title>
        <authorList>
            <consortium name="The Broad Institute Genomics Platform"/>
            <person name="Russ C."/>
            <person name="Cuomo C."/>
            <person name="Burger G."/>
            <person name="Gray M.W."/>
            <person name="Holland P.W.H."/>
            <person name="King N."/>
            <person name="Lang F.B.F."/>
            <person name="Roger A.J."/>
            <person name="Ruiz-Trillo I."/>
            <person name="Brown M."/>
            <person name="Walker B."/>
            <person name="Young S."/>
            <person name="Zeng Q."/>
            <person name="Gargeya S."/>
            <person name="Fitzgerald M."/>
            <person name="Haas B."/>
            <person name="Abouelleil A."/>
            <person name="Allen A.W."/>
            <person name="Alvarado L."/>
            <person name="Arachchi H.M."/>
            <person name="Berlin A.M."/>
            <person name="Chapman S.B."/>
            <person name="Gainer-Dewar J."/>
            <person name="Goldberg J."/>
            <person name="Griggs A."/>
            <person name="Gujja S."/>
            <person name="Hansen M."/>
            <person name="Howarth C."/>
            <person name="Imamovic A."/>
            <person name="Ireland A."/>
            <person name="Larimer J."/>
            <person name="McCowan C."/>
            <person name="Murphy C."/>
            <person name="Pearson M."/>
            <person name="Poon T.W."/>
            <person name="Priest M."/>
            <person name="Roberts A."/>
            <person name="Saif S."/>
            <person name="Shea T."/>
            <person name="Sisk P."/>
            <person name="Sykes S."/>
            <person name="Wortman J."/>
            <person name="Nusbaum C."/>
            <person name="Birren B."/>
        </authorList>
    </citation>
    <scope>NUCLEOTIDE SEQUENCE [LARGE SCALE GENOMIC DNA]</scope>
    <source>
        <strain evidence="1">ATCC 38817</strain>
    </source>
</reference>
<gene>
    <name evidence="1" type="ORF">H696_05860</name>
</gene>
<dbReference type="GeneID" id="20530585"/>
<evidence type="ECO:0000313" key="2">
    <source>
        <dbReference type="Proteomes" id="UP000030693"/>
    </source>
</evidence>
<dbReference type="Proteomes" id="UP000030693">
    <property type="component" value="Unassembled WGS sequence"/>
</dbReference>
<protein>
    <submittedName>
        <fullName evidence="1">Uncharacterized protein</fullName>
    </submittedName>
</protein>
<keyword evidence="2" id="KW-1185">Reference proteome</keyword>
<name>A0A058Z0E3_FONAL</name>
<dbReference type="EMBL" id="KB932215">
    <property type="protein sequence ID" value="KCV67596.1"/>
    <property type="molecule type" value="Genomic_DNA"/>
</dbReference>
<dbReference type="RefSeq" id="XP_009497934.1">
    <property type="nucleotide sequence ID" value="XM_009499659.1"/>
</dbReference>